<name>A0AAT9GD45_9RICK</name>
<gene>
    <name evidence="1" type="ORF">DMENIID0003_08260</name>
</gene>
<reference evidence="1" key="1">
    <citation type="submission" date="2024-01" db="EMBL/GenBank/DDBJ databases">
        <title>Sequencing the genomes of a sandfly, Sergentomyia squamirostris, and its two endosymbionts.</title>
        <authorList>
            <person name="Itokawa K."/>
            <person name="Sanjoba C."/>
        </authorList>
    </citation>
    <scope>NUCLEOTIDE SEQUENCE</scope>
    <source>
        <strain evidence="1">WSSQ</strain>
    </source>
</reference>
<evidence type="ECO:0000313" key="1">
    <source>
        <dbReference type="EMBL" id="BFD47752.1"/>
    </source>
</evidence>
<dbReference type="EMBL" id="AP029172">
    <property type="protein sequence ID" value="BFD47752.1"/>
    <property type="molecule type" value="Genomic_DNA"/>
</dbReference>
<protein>
    <submittedName>
        <fullName evidence="1">Uncharacterized protein</fullName>
    </submittedName>
</protein>
<proteinExistence type="predicted"/>
<organism evidence="1">
    <name type="scientific">Wolbachia endosymbiont of Sergentomyia squamirostris</name>
    <dbReference type="NCBI Taxonomy" id="3113640"/>
    <lineage>
        <taxon>Bacteria</taxon>
        <taxon>Pseudomonadati</taxon>
        <taxon>Pseudomonadota</taxon>
        <taxon>Alphaproteobacteria</taxon>
        <taxon>Rickettsiales</taxon>
        <taxon>Anaplasmataceae</taxon>
        <taxon>Wolbachieae</taxon>
        <taxon>Wolbachia</taxon>
    </lineage>
</organism>
<accession>A0AAT9GD45</accession>
<sequence length="59" mass="6887">MLAAEIPRMNRGMTVRGGMTVKWGVIPVSATRMTTKSYLDNKKYRHWNCKEFANISYYL</sequence>
<dbReference type="AlphaFoldDB" id="A0AAT9GD45"/>